<keyword evidence="6" id="KW-1185">Reference proteome</keyword>
<comment type="caution">
    <text evidence="5">The sequence shown here is derived from an EMBL/GenBank/DDBJ whole genome shotgun (WGS) entry which is preliminary data.</text>
</comment>
<name>A0A9X3ENY2_9BACT</name>
<evidence type="ECO:0000313" key="6">
    <source>
        <dbReference type="Proteomes" id="UP001150924"/>
    </source>
</evidence>
<dbReference type="InterPro" id="IPR013216">
    <property type="entry name" value="Methyltransf_11"/>
</dbReference>
<dbReference type="PANTHER" id="PTHR43464">
    <property type="entry name" value="METHYLTRANSFERASE"/>
    <property type="match status" value="1"/>
</dbReference>
<dbReference type="SUPFAM" id="SSF53335">
    <property type="entry name" value="S-adenosyl-L-methionine-dependent methyltransferases"/>
    <property type="match status" value="1"/>
</dbReference>
<dbReference type="PANTHER" id="PTHR43464:SF19">
    <property type="entry name" value="UBIQUINONE BIOSYNTHESIS O-METHYLTRANSFERASE, MITOCHONDRIAL"/>
    <property type="match status" value="1"/>
</dbReference>
<accession>A0A9X3ENY2</accession>
<keyword evidence="2" id="KW-0808">Transferase</keyword>
<gene>
    <name evidence="5" type="ORF">OV079_16675</name>
</gene>
<keyword evidence="3" id="KW-0949">S-adenosyl-L-methionine</keyword>
<dbReference type="Proteomes" id="UP001150924">
    <property type="component" value="Unassembled WGS sequence"/>
</dbReference>
<dbReference type="CDD" id="cd02440">
    <property type="entry name" value="AdoMet_MTases"/>
    <property type="match status" value="1"/>
</dbReference>
<protein>
    <submittedName>
        <fullName evidence="5">Class I SAM-dependent methyltransferase</fullName>
    </submittedName>
</protein>
<evidence type="ECO:0000313" key="5">
    <source>
        <dbReference type="EMBL" id="MCY1007160.1"/>
    </source>
</evidence>
<dbReference type="Gene3D" id="3.40.50.150">
    <property type="entry name" value="Vaccinia Virus protein VP39"/>
    <property type="match status" value="1"/>
</dbReference>
<dbReference type="InterPro" id="IPR029063">
    <property type="entry name" value="SAM-dependent_MTases_sf"/>
</dbReference>
<evidence type="ECO:0000259" key="4">
    <source>
        <dbReference type="Pfam" id="PF08241"/>
    </source>
</evidence>
<keyword evidence="1 5" id="KW-0489">Methyltransferase</keyword>
<dbReference type="EMBL" id="JAPNKE010000002">
    <property type="protein sequence ID" value="MCY1007160.1"/>
    <property type="molecule type" value="Genomic_DNA"/>
</dbReference>
<proteinExistence type="predicted"/>
<feature type="domain" description="Methyltransferase type 11" evidence="4">
    <location>
        <begin position="43"/>
        <end position="135"/>
    </location>
</feature>
<evidence type="ECO:0000256" key="3">
    <source>
        <dbReference type="ARBA" id="ARBA00022691"/>
    </source>
</evidence>
<dbReference type="Pfam" id="PF08241">
    <property type="entry name" value="Methyltransf_11"/>
    <property type="match status" value="1"/>
</dbReference>
<evidence type="ECO:0000256" key="2">
    <source>
        <dbReference type="ARBA" id="ARBA00022679"/>
    </source>
</evidence>
<sequence length="214" mass="23382">MRTTDVVQGYDLWASTYDRIDNPLVAMTAVAMRRWHPEGRRVLELGCGTGRNAPFLLARGFSEYVGVDVSPGMLAQAARNVPDPRARFVRSDAAEALELAEFDGALLSLVLEHAEDVAPLLAAAARAVRPGGWLHIFEIHPRWRADGGRAHFAHEGEDLYLPSYLHDSAELQAAMGAAWTLVSATDWYADPSASAKLARRRGQPVLLELAAVRA</sequence>
<dbReference type="AlphaFoldDB" id="A0A9X3ENY2"/>
<dbReference type="RefSeq" id="WP_267769747.1">
    <property type="nucleotide sequence ID" value="NZ_JAPNKE010000002.1"/>
</dbReference>
<dbReference type="GO" id="GO:0032259">
    <property type="term" value="P:methylation"/>
    <property type="evidence" value="ECO:0007669"/>
    <property type="project" value="UniProtKB-KW"/>
</dbReference>
<reference evidence="5" key="1">
    <citation type="submission" date="2022-11" db="EMBL/GenBank/DDBJ databases">
        <title>Minimal conservation of predation-associated metabolite biosynthetic gene clusters underscores biosynthetic potential of Myxococcota including descriptions for ten novel species: Archangium lansinium sp. nov., Myxococcus landrumus sp. nov., Nannocystis bai.</title>
        <authorList>
            <person name="Ahearne A."/>
            <person name="Stevens C."/>
            <person name="Phillips K."/>
        </authorList>
    </citation>
    <scope>NUCLEOTIDE SEQUENCE</scope>
    <source>
        <strain evidence="5">Na p29</strain>
    </source>
</reference>
<evidence type="ECO:0000256" key="1">
    <source>
        <dbReference type="ARBA" id="ARBA00022603"/>
    </source>
</evidence>
<dbReference type="GO" id="GO:0008757">
    <property type="term" value="F:S-adenosylmethionine-dependent methyltransferase activity"/>
    <property type="evidence" value="ECO:0007669"/>
    <property type="project" value="InterPro"/>
</dbReference>
<organism evidence="5 6">
    <name type="scientific">Nannocystis pusilla</name>
    <dbReference type="NCBI Taxonomy" id="889268"/>
    <lineage>
        <taxon>Bacteria</taxon>
        <taxon>Pseudomonadati</taxon>
        <taxon>Myxococcota</taxon>
        <taxon>Polyangia</taxon>
        <taxon>Nannocystales</taxon>
        <taxon>Nannocystaceae</taxon>
        <taxon>Nannocystis</taxon>
    </lineage>
</organism>